<dbReference type="CDD" id="cd12631">
    <property type="entry name" value="RRM1_CELF1_2_Bruno"/>
    <property type="match status" value="1"/>
</dbReference>
<dbReference type="Pfam" id="PF00076">
    <property type="entry name" value="RRM_1"/>
    <property type="match status" value="2"/>
</dbReference>
<dbReference type="EMBL" id="CAJOBC010004155">
    <property type="protein sequence ID" value="CAF3816820.1"/>
    <property type="molecule type" value="Genomic_DNA"/>
</dbReference>
<comment type="caution">
    <text evidence="7">The sequence shown here is derived from an EMBL/GenBank/DDBJ whole genome shotgun (WGS) entry which is preliminary data.</text>
</comment>
<evidence type="ECO:0000313" key="9">
    <source>
        <dbReference type="EMBL" id="CAF3816820.1"/>
    </source>
</evidence>
<evidence type="ECO:0000256" key="3">
    <source>
        <dbReference type="ARBA" id="ARBA00022884"/>
    </source>
</evidence>
<accession>A0A814KB62</accession>
<dbReference type="SUPFAM" id="SSF54928">
    <property type="entry name" value="RNA-binding domain, RBD"/>
    <property type="match status" value="2"/>
</dbReference>
<name>A0A814KB62_9BILA</name>
<dbReference type="FunFam" id="3.30.70.330:FF:000322">
    <property type="entry name" value="CUGBP Elav-like family member 2"/>
    <property type="match status" value="1"/>
</dbReference>
<dbReference type="OrthoDB" id="410044at2759"/>
<proteinExistence type="inferred from homology"/>
<evidence type="ECO:0000256" key="2">
    <source>
        <dbReference type="ARBA" id="ARBA00022737"/>
    </source>
</evidence>
<evidence type="ECO:0000313" key="8">
    <source>
        <dbReference type="EMBL" id="CAF1189970.1"/>
    </source>
</evidence>
<dbReference type="AlphaFoldDB" id="A0A814KB62"/>
<evidence type="ECO:0000313" key="10">
    <source>
        <dbReference type="EMBL" id="CAF4001020.1"/>
    </source>
</evidence>
<dbReference type="InterPro" id="IPR012677">
    <property type="entry name" value="Nucleotide-bd_a/b_plait_sf"/>
</dbReference>
<feature type="compositionally biased region" description="Polar residues" evidence="5">
    <location>
        <begin position="270"/>
        <end position="301"/>
    </location>
</feature>
<dbReference type="InterPro" id="IPR000504">
    <property type="entry name" value="RRM_dom"/>
</dbReference>
<dbReference type="Proteomes" id="UP000677228">
    <property type="component" value="Unassembled WGS sequence"/>
</dbReference>
<dbReference type="Proteomes" id="UP000682733">
    <property type="component" value="Unassembled WGS sequence"/>
</dbReference>
<organism evidence="7 11">
    <name type="scientific">Didymodactylos carnosus</name>
    <dbReference type="NCBI Taxonomy" id="1234261"/>
    <lineage>
        <taxon>Eukaryota</taxon>
        <taxon>Metazoa</taxon>
        <taxon>Spiralia</taxon>
        <taxon>Gnathifera</taxon>
        <taxon>Rotifera</taxon>
        <taxon>Eurotatoria</taxon>
        <taxon>Bdelloidea</taxon>
        <taxon>Philodinida</taxon>
        <taxon>Philodinidae</taxon>
        <taxon>Didymodactylos</taxon>
    </lineage>
</organism>
<dbReference type="PROSITE" id="PS50102">
    <property type="entry name" value="RRM"/>
    <property type="match status" value="2"/>
</dbReference>
<dbReference type="Proteomes" id="UP000663829">
    <property type="component" value="Unassembled WGS sequence"/>
</dbReference>
<evidence type="ECO:0000313" key="7">
    <source>
        <dbReference type="EMBL" id="CAF1047053.1"/>
    </source>
</evidence>
<feature type="domain" description="RRM" evidence="6">
    <location>
        <begin position="102"/>
        <end position="182"/>
    </location>
</feature>
<dbReference type="SMART" id="SM00360">
    <property type="entry name" value="RRM"/>
    <property type="match status" value="2"/>
</dbReference>
<gene>
    <name evidence="7" type="ORF">GPM918_LOCUS16083</name>
    <name evidence="8" type="ORF">OVA965_LOCUS23486</name>
    <name evidence="9" type="ORF">SRO942_LOCUS16083</name>
    <name evidence="10" type="ORF">TMI583_LOCUS24205</name>
</gene>
<feature type="compositionally biased region" description="Low complexity" evidence="5">
    <location>
        <begin position="330"/>
        <end position="342"/>
    </location>
</feature>
<evidence type="ECO:0000256" key="1">
    <source>
        <dbReference type="ARBA" id="ARBA00009621"/>
    </source>
</evidence>
<keyword evidence="3 4" id="KW-0694">RNA-binding</keyword>
<dbReference type="GO" id="GO:0003723">
    <property type="term" value="F:RNA binding"/>
    <property type="evidence" value="ECO:0007669"/>
    <property type="project" value="UniProtKB-UniRule"/>
</dbReference>
<dbReference type="PANTHER" id="PTHR24012">
    <property type="entry name" value="RNA BINDING PROTEIN"/>
    <property type="match status" value="1"/>
</dbReference>
<protein>
    <recommendedName>
        <fullName evidence="6">RRM domain-containing protein</fullName>
    </recommendedName>
</protein>
<sequence length="411" mass="44761">MNSTTDKREPDPDAIKMFVGQIPRNMSENDLRDIFEKYGQVYQLNILRDKNTSNSKGCCFVTFYTRKAALDAQNALHNLKTLPGMHHPIQMKPADTENRNERKLFIGMISKNLDEASIRNLFLPYGNTEDCTVLRDTSGKSRGCAFVTFQKRQCALNAIKSMHQSQTMEGCSSPMVVKFADTPKDKETKKMQQQITNTSGIMQQLAAASTLVCMNPTQMNTYNLIPEIGNLVFLQQLLKQYGFLANNGSAINFPALNNLLQMLNSTGNKQLPGGITNSPSNMGLSSQNGSTQSLNIPTQDTLCGPPHQMNSPRQNTNNQPNYTDSALYYANNGAINGNGPNNSPTVAASNSGSLSQASPFQHHLCNNGTSPVQNGGAGDAAQNLQGLAALLQLSHNAGKLLMGVPEEMGHL</sequence>
<dbReference type="EMBL" id="CAJNOK010013713">
    <property type="protein sequence ID" value="CAF1189970.1"/>
    <property type="molecule type" value="Genomic_DNA"/>
</dbReference>
<dbReference type="Gene3D" id="3.30.70.330">
    <property type="match status" value="2"/>
</dbReference>
<dbReference type="EMBL" id="CAJNOQ010004155">
    <property type="protein sequence ID" value="CAF1047053.1"/>
    <property type="molecule type" value="Genomic_DNA"/>
</dbReference>
<keyword evidence="11" id="KW-1185">Reference proteome</keyword>
<evidence type="ECO:0000259" key="6">
    <source>
        <dbReference type="PROSITE" id="PS50102"/>
    </source>
</evidence>
<feature type="non-terminal residue" evidence="7">
    <location>
        <position position="1"/>
    </location>
</feature>
<feature type="compositionally biased region" description="Polar residues" evidence="5">
    <location>
        <begin position="343"/>
        <end position="372"/>
    </location>
</feature>
<evidence type="ECO:0000256" key="5">
    <source>
        <dbReference type="SAM" id="MobiDB-lite"/>
    </source>
</evidence>
<dbReference type="Proteomes" id="UP000681722">
    <property type="component" value="Unassembled WGS sequence"/>
</dbReference>
<comment type="similarity">
    <text evidence="1">Belongs to the CELF/BRUNOL family.</text>
</comment>
<evidence type="ECO:0000313" key="11">
    <source>
        <dbReference type="Proteomes" id="UP000663829"/>
    </source>
</evidence>
<feature type="domain" description="RRM" evidence="6">
    <location>
        <begin position="15"/>
        <end position="96"/>
    </location>
</feature>
<evidence type="ECO:0000256" key="4">
    <source>
        <dbReference type="PROSITE-ProRule" id="PRU00176"/>
    </source>
</evidence>
<keyword evidence="2" id="KW-0677">Repeat</keyword>
<feature type="compositionally biased region" description="Polar residues" evidence="5">
    <location>
        <begin position="308"/>
        <end position="324"/>
    </location>
</feature>
<dbReference type="InterPro" id="IPR035979">
    <property type="entry name" value="RBD_domain_sf"/>
</dbReference>
<dbReference type="EMBL" id="CAJOBA010035242">
    <property type="protein sequence ID" value="CAF4001020.1"/>
    <property type="molecule type" value="Genomic_DNA"/>
</dbReference>
<reference evidence="7" key="1">
    <citation type="submission" date="2021-02" db="EMBL/GenBank/DDBJ databases">
        <authorList>
            <person name="Nowell W R."/>
        </authorList>
    </citation>
    <scope>NUCLEOTIDE SEQUENCE</scope>
</reference>
<dbReference type="FunFam" id="3.30.70.330:FF:000013">
    <property type="entry name" value="CUGBP Elav-like family member 1 isoform 2"/>
    <property type="match status" value="1"/>
</dbReference>
<dbReference type="InterPro" id="IPR034196">
    <property type="entry name" value="CELF1/2_RRM1"/>
</dbReference>
<feature type="region of interest" description="Disordered" evidence="5">
    <location>
        <begin position="270"/>
        <end position="377"/>
    </location>
</feature>